<feature type="binding site" evidence="10">
    <location>
        <position position="262"/>
    </location>
    <ligand>
        <name>Mn(2+)</name>
        <dbReference type="ChEBI" id="CHEBI:29035"/>
    </ligand>
</feature>
<dbReference type="KEGG" id="lje:BUE77_06140"/>
<dbReference type="EC" id="2.7.8.-" evidence="15"/>
<feature type="transmembrane region" description="Helical" evidence="12">
    <location>
        <begin position="76"/>
        <end position="97"/>
    </location>
</feature>
<keyword evidence="4" id="KW-1003">Cell membrane</keyword>
<reference evidence="14 16" key="1">
    <citation type="submission" date="2019-09" db="EMBL/GenBank/DDBJ databases">
        <title>Draft genome sequence assemblies of isolates from the urinary tract.</title>
        <authorList>
            <person name="Mores C.R."/>
            <person name="Putonti C."/>
            <person name="Wolfe A.J."/>
        </authorList>
    </citation>
    <scope>NUCLEOTIDE SEQUENCE [LARGE SCALE GENOMIC DNA]</scope>
    <source>
        <strain evidence="14 16">UMB246</strain>
    </source>
</reference>
<dbReference type="RefSeq" id="WP_006584484.1">
    <property type="nucleotide sequence ID" value="NZ_CATOUV010000001.1"/>
</dbReference>
<evidence type="ECO:0000256" key="12">
    <source>
        <dbReference type="SAM" id="Phobius"/>
    </source>
</evidence>
<evidence type="ECO:0000256" key="5">
    <source>
        <dbReference type="ARBA" id="ARBA00022692"/>
    </source>
</evidence>
<evidence type="ECO:0000256" key="4">
    <source>
        <dbReference type="ARBA" id="ARBA00022475"/>
    </source>
</evidence>
<feature type="compositionally biased region" description="Low complexity" evidence="11">
    <location>
        <begin position="710"/>
        <end position="732"/>
    </location>
</feature>
<feature type="active site" evidence="8">
    <location>
        <position position="306"/>
    </location>
</feature>
<keyword evidence="9" id="KW-0479">Metal-binding</keyword>
<evidence type="ECO:0000313" key="15">
    <source>
        <dbReference type="EMBL" id="MEL0565897.1"/>
    </source>
</evidence>
<dbReference type="GO" id="GO:0046872">
    <property type="term" value="F:metal ion binding"/>
    <property type="evidence" value="ECO:0007669"/>
    <property type="project" value="UniProtKB-KW"/>
</dbReference>
<dbReference type="Proteomes" id="UP000327236">
    <property type="component" value="Unassembled WGS sequence"/>
</dbReference>
<evidence type="ECO:0000313" key="17">
    <source>
        <dbReference type="Proteomes" id="UP001385848"/>
    </source>
</evidence>
<dbReference type="PIRSF" id="PIRSF005091">
    <property type="entry name" value="Mmb_sulf_HI1246"/>
    <property type="match status" value="1"/>
</dbReference>
<evidence type="ECO:0000259" key="13">
    <source>
        <dbReference type="Pfam" id="PF00884"/>
    </source>
</evidence>
<dbReference type="GO" id="GO:0005886">
    <property type="term" value="C:plasma membrane"/>
    <property type="evidence" value="ECO:0007669"/>
    <property type="project" value="UniProtKB-SubCell"/>
</dbReference>
<dbReference type="GeneID" id="31743294"/>
<feature type="binding site" evidence="10">
    <location>
        <position position="306"/>
    </location>
    <ligand>
        <name>Mn(2+)</name>
        <dbReference type="ChEBI" id="CHEBI:29035"/>
    </ligand>
</feature>
<keyword evidence="9" id="KW-0464">Manganese</keyword>
<dbReference type="EMBL" id="JBBVUL010000021">
    <property type="protein sequence ID" value="MEL0565897.1"/>
    <property type="molecule type" value="Genomic_DNA"/>
</dbReference>
<keyword evidence="15" id="KW-0808">Transferase</keyword>
<dbReference type="InterPro" id="IPR050448">
    <property type="entry name" value="OpgB/LTA_synthase_biosynth"/>
</dbReference>
<keyword evidence="17" id="KW-1185">Reference proteome</keyword>
<feature type="binding site" evidence="10">
    <location>
        <position position="483"/>
    </location>
    <ligand>
        <name>Mn(2+)</name>
        <dbReference type="ChEBI" id="CHEBI:29035"/>
    </ligand>
</feature>
<feature type="transmembrane region" description="Helical" evidence="12">
    <location>
        <begin position="49"/>
        <end position="69"/>
    </location>
</feature>
<dbReference type="InterPro" id="IPR012160">
    <property type="entry name" value="LtaS-like"/>
</dbReference>
<dbReference type="Pfam" id="PF00884">
    <property type="entry name" value="Sulfatase"/>
    <property type="match status" value="1"/>
</dbReference>
<sequence length="732" mass="83354">MRKIQHFNFTWIQKRTGFLALLTILYTIKYIFAGYVDFNLGLSDPYQHFIMWTSPIATSILLLSLALYIKKPIASYVTMLVIDFVNTALLFANVIYYRQFTDFLTVKTIANTSKVSQGLGKSAVSLLHFDDIFIWLDLIVIILLLIFKIIKIDQKKYSFSSSFAVTSFSCFLLGLNFFLSETSRPRLLRNTFDRVYVVKYLGITSYTAYDSIKSLQSGTNSKVANAEELNKILAFTKKNYASPNIQYFGKAKGKNVIIIHLESFQQFLINLKINGKEVTPFLNSLYKDKNTLSYENFYNQVGLGRTSDAENMLETGTYGISDGSLFTSLGSNNTFQAAPQILRQSGYTSAVFHGNIATFWNRNDVYKNLGYNYFFYKNYYSNNKDDSSGYGIKDKLLFAESIKYLEQMQQPFYTKFITVTNHIPFDLDDEDKDPDFKTTNTSDATVNGYFLTAHYLDSALKEFFDYLKKSGLYKNSMIIIYGDHYGLSSSDYNAISSILGKTSDWSSYDTAQFQKVPFMIHMDGLKGSVKQEYAGEIDVLPTILHLLGVNNKNYIQFGTDMLSKYHKQIVVFRNGTIVTPKYTIINGKASNGNVYNTKTGELIKSFTIKQKKELQKLVKYERESLHYSDTLNNRNLLRFYTPKGFIPATPTQFNYITEFQQMINLREKLGKASTSLYSQHKGTTTNLYQTDAPELKDRTNEITTIPENISGSASSTSSSVTSPSNQSSSSHK</sequence>
<evidence type="ECO:0000313" key="16">
    <source>
        <dbReference type="Proteomes" id="UP000327236"/>
    </source>
</evidence>
<feature type="region of interest" description="Disordered" evidence="11">
    <location>
        <begin position="685"/>
        <end position="732"/>
    </location>
</feature>
<gene>
    <name evidence="15" type="ORF">AAC431_08235</name>
    <name evidence="14" type="ORF">F6H94_06210</name>
</gene>
<dbReference type="OrthoDB" id="5901192at2"/>
<feature type="transmembrane region" description="Helical" evidence="12">
    <location>
        <begin position="132"/>
        <end position="150"/>
    </location>
</feature>
<dbReference type="EMBL" id="VYWW01000026">
    <property type="protein sequence ID" value="KAA9321708.1"/>
    <property type="molecule type" value="Genomic_DNA"/>
</dbReference>
<evidence type="ECO:0000256" key="6">
    <source>
        <dbReference type="ARBA" id="ARBA00022989"/>
    </source>
</evidence>
<comment type="caution">
    <text evidence="14">The sequence shown here is derived from an EMBL/GenBank/DDBJ whole genome shotgun (WGS) entry which is preliminary data.</text>
</comment>
<feature type="transmembrane region" description="Helical" evidence="12">
    <location>
        <begin position="157"/>
        <end position="179"/>
    </location>
</feature>
<dbReference type="AlphaFoldDB" id="A0A5N1I8V0"/>
<dbReference type="InterPro" id="IPR000917">
    <property type="entry name" value="Sulfatase_N"/>
</dbReference>
<feature type="binding site" evidence="9">
    <location>
        <position position="422"/>
    </location>
    <ligand>
        <name>substrate</name>
    </ligand>
</feature>
<keyword evidence="7 12" id="KW-0472">Membrane</keyword>
<feature type="domain" description="Sulfatase N-terminal" evidence="13">
    <location>
        <begin position="254"/>
        <end position="549"/>
    </location>
</feature>
<comment type="pathway">
    <text evidence="2">Cell wall biogenesis; lipoteichoic acid biosynthesis.</text>
</comment>
<dbReference type="PANTHER" id="PTHR47371">
    <property type="entry name" value="LIPOTEICHOIC ACID SYNTHASE"/>
    <property type="match status" value="1"/>
</dbReference>
<comment type="similarity">
    <text evidence="3">Belongs to the LTA synthase family.</text>
</comment>
<dbReference type="Proteomes" id="UP001385848">
    <property type="component" value="Unassembled WGS sequence"/>
</dbReference>
<dbReference type="GO" id="GO:0016740">
    <property type="term" value="F:transferase activity"/>
    <property type="evidence" value="ECO:0007669"/>
    <property type="project" value="UniProtKB-KW"/>
</dbReference>
<dbReference type="PANTHER" id="PTHR47371:SF3">
    <property type="entry name" value="PHOSPHOGLYCEROL TRANSFERASE I"/>
    <property type="match status" value="1"/>
</dbReference>
<evidence type="ECO:0000256" key="3">
    <source>
        <dbReference type="ARBA" id="ARBA00009983"/>
    </source>
</evidence>
<protein>
    <submittedName>
        <fullName evidence="14">LTA synthase family protein</fullName>
        <ecNumber evidence="15">2.7.8.-</ecNumber>
    </submittedName>
</protein>
<dbReference type="SUPFAM" id="SSF53649">
    <property type="entry name" value="Alkaline phosphatase-like"/>
    <property type="match status" value="1"/>
</dbReference>
<evidence type="ECO:0000313" key="14">
    <source>
        <dbReference type="EMBL" id="KAA9321708.1"/>
    </source>
</evidence>
<dbReference type="Gene3D" id="3.40.720.10">
    <property type="entry name" value="Alkaline Phosphatase, subunit A"/>
    <property type="match status" value="1"/>
</dbReference>
<feature type="binding site" evidence="10">
    <location>
        <position position="484"/>
    </location>
    <ligand>
        <name>Mn(2+)</name>
        <dbReference type="ChEBI" id="CHEBI:29035"/>
    </ligand>
</feature>
<keyword evidence="5 12" id="KW-0812">Transmembrane</keyword>
<dbReference type="CDD" id="cd16015">
    <property type="entry name" value="LTA_synthase"/>
    <property type="match status" value="1"/>
</dbReference>
<name>A0A5N1I8V0_LACJE</name>
<evidence type="ECO:0000256" key="11">
    <source>
        <dbReference type="SAM" id="MobiDB-lite"/>
    </source>
</evidence>
<keyword evidence="6 12" id="KW-1133">Transmembrane helix</keyword>
<organism evidence="14 16">
    <name type="scientific">Lactobacillus jensenii</name>
    <dbReference type="NCBI Taxonomy" id="109790"/>
    <lineage>
        <taxon>Bacteria</taxon>
        <taxon>Bacillati</taxon>
        <taxon>Bacillota</taxon>
        <taxon>Bacilli</taxon>
        <taxon>Lactobacillales</taxon>
        <taxon>Lactobacillaceae</taxon>
        <taxon>Lactobacillus</taxon>
    </lineage>
</organism>
<evidence type="ECO:0000256" key="2">
    <source>
        <dbReference type="ARBA" id="ARBA00004936"/>
    </source>
</evidence>
<proteinExistence type="inferred from homology"/>
<dbReference type="Gene3D" id="3.30.1120.170">
    <property type="match status" value="1"/>
</dbReference>
<evidence type="ECO:0000256" key="1">
    <source>
        <dbReference type="ARBA" id="ARBA00004651"/>
    </source>
</evidence>
<dbReference type="InterPro" id="IPR017850">
    <property type="entry name" value="Alkaline_phosphatase_core_sf"/>
</dbReference>
<evidence type="ECO:0000256" key="8">
    <source>
        <dbReference type="PIRSR" id="PIRSR005091-1"/>
    </source>
</evidence>
<evidence type="ECO:0000256" key="7">
    <source>
        <dbReference type="ARBA" id="ARBA00023136"/>
    </source>
</evidence>
<comment type="subcellular location">
    <subcellularLocation>
        <location evidence="1">Cell membrane</location>
        <topology evidence="1">Multi-pass membrane protein</topology>
    </subcellularLocation>
</comment>
<accession>A0A5N1I8V0</accession>
<reference evidence="15 17" key="2">
    <citation type="submission" date="2024-04" db="EMBL/GenBank/DDBJ databases">
        <title>Three lactobacilli isolated from voided urine samples from females with type 2 diabetes.</title>
        <authorList>
            <person name="Kula A."/>
            <person name="Stegman N."/>
            <person name="Putonti C."/>
        </authorList>
    </citation>
    <scope>NUCLEOTIDE SEQUENCE [LARGE SCALE GENOMIC DNA]</scope>
    <source>
        <strain evidence="15 17">1855</strain>
    </source>
</reference>
<evidence type="ECO:0000256" key="10">
    <source>
        <dbReference type="PIRSR" id="PIRSR005091-3"/>
    </source>
</evidence>
<evidence type="ECO:0000256" key="9">
    <source>
        <dbReference type="PIRSR" id="PIRSR005091-2"/>
    </source>
</evidence>